<proteinExistence type="predicted"/>
<dbReference type="InParanoid" id="A0A0D0E7Y3"/>
<accession>A0A0D0E7Y3</accession>
<sequence length="55" mass="6359">MHMFSESIVPPSLWLSGQLFPQFRGLYSPPNVNVCDIRHWDKRSFTPNLGMPTIL</sequence>
<evidence type="ECO:0000313" key="1">
    <source>
        <dbReference type="EMBL" id="KIK98074.1"/>
    </source>
</evidence>
<name>A0A0D0E7Y3_9AGAM</name>
<dbReference type="HOGENOM" id="CLU_3033084_0_0_1"/>
<organism evidence="1 2">
    <name type="scientific">Paxillus rubicundulus Ve08.2h10</name>
    <dbReference type="NCBI Taxonomy" id="930991"/>
    <lineage>
        <taxon>Eukaryota</taxon>
        <taxon>Fungi</taxon>
        <taxon>Dikarya</taxon>
        <taxon>Basidiomycota</taxon>
        <taxon>Agaricomycotina</taxon>
        <taxon>Agaricomycetes</taxon>
        <taxon>Agaricomycetidae</taxon>
        <taxon>Boletales</taxon>
        <taxon>Paxilineae</taxon>
        <taxon>Paxillaceae</taxon>
        <taxon>Paxillus</taxon>
    </lineage>
</organism>
<dbReference type="Proteomes" id="UP000054538">
    <property type="component" value="Unassembled WGS sequence"/>
</dbReference>
<gene>
    <name evidence="1" type="ORF">PAXRUDRAFT_730435</name>
</gene>
<dbReference type="AlphaFoldDB" id="A0A0D0E7Y3"/>
<evidence type="ECO:0000313" key="2">
    <source>
        <dbReference type="Proteomes" id="UP000054538"/>
    </source>
</evidence>
<dbReference type="EMBL" id="KN824908">
    <property type="protein sequence ID" value="KIK98074.1"/>
    <property type="molecule type" value="Genomic_DNA"/>
</dbReference>
<reference evidence="1 2" key="1">
    <citation type="submission" date="2014-04" db="EMBL/GenBank/DDBJ databases">
        <authorList>
            <consortium name="DOE Joint Genome Institute"/>
            <person name="Kuo A."/>
            <person name="Kohler A."/>
            <person name="Jargeat P."/>
            <person name="Nagy L.G."/>
            <person name="Floudas D."/>
            <person name="Copeland A."/>
            <person name="Barry K.W."/>
            <person name="Cichocki N."/>
            <person name="Veneault-Fourrey C."/>
            <person name="LaButti K."/>
            <person name="Lindquist E.A."/>
            <person name="Lipzen A."/>
            <person name="Lundell T."/>
            <person name="Morin E."/>
            <person name="Murat C."/>
            <person name="Sun H."/>
            <person name="Tunlid A."/>
            <person name="Henrissat B."/>
            <person name="Grigoriev I.V."/>
            <person name="Hibbett D.S."/>
            <person name="Martin F."/>
            <person name="Nordberg H.P."/>
            <person name="Cantor M.N."/>
            <person name="Hua S.X."/>
        </authorList>
    </citation>
    <scope>NUCLEOTIDE SEQUENCE [LARGE SCALE GENOMIC DNA]</scope>
    <source>
        <strain evidence="1 2">Ve08.2h10</strain>
    </source>
</reference>
<protein>
    <submittedName>
        <fullName evidence="1">Uncharacterized protein</fullName>
    </submittedName>
</protein>
<keyword evidence="2" id="KW-1185">Reference proteome</keyword>
<reference evidence="2" key="2">
    <citation type="submission" date="2015-01" db="EMBL/GenBank/DDBJ databases">
        <title>Evolutionary Origins and Diversification of the Mycorrhizal Mutualists.</title>
        <authorList>
            <consortium name="DOE Joint Genome Institute"/>
            <consortium name="Mycorrhizal Genomics Consortium"/>
            <person name="Kohler A."/>
            <person name="Kuo A."/>
            <person name="Nagy L.G."/>
            <person name="Floudas D."/>
            <person name="Copeland A."/>
            <person name="Barry K.W."/>
            <person name="Cichocki N."/>
            <person name="Veneault-Fourrey C."/>
            <person name="LaButti K."/>
            <person name="Lindquist E.A."/>
            <person name="Lipzen A."/>
            <person name="Lundell T."/>
            <person name="Morin E."/>
            <person name="Murat C."/>
            <person name="Riley R."/>
            <person name="Ohm R."/>
            <person name="Sun H."/>
            <person name="Tunlid A."/>
            <person name="Henrissat B."/>
            <person name="Grigoriev I.V."/>
            <person name="Hibbett D.S."/>
            <person name="Martin F."/>
        </authorList>
    </citation>
    <scope>NUCLEOTIDE SEQUENCE [LARGE SCALE GENOMIC DNA]</scope>
    <source>
        <strain evidence="2">Ve08.2h10</strain>
    </source>
</reference>